<evidence type="ECO:0000313" key="4">
    <source>
        <dbReference type="Proteomes" id="UP000658514"/>
    </source>
</evidence>
<accession>A0ABR8AL23</accession>
<dbReference type="EMBL" id="JACJQH010000107">
    <property type="protein sequence ID" value="MBD2200732.1"/>
    <property type="molecule type" value="Genomic_DNA"/>
</dbReference>
<dbReference type="InterPro" id="IPR008638">
    <property type="entry name" value="FhaB/CdiA-like_TPS"/>
</dbReference>
<sequence length="972" mass="98112">MRAIKFLAAFTTGLLTAGMVLPAMSQVISDGTTNSIVNSNGNNFTIINGIEKGNNLFHSFSNFSVTSAGSAIFDLVNTPNITNIFSRVTGGKISEINGLIRTINGNNSVNLLLINPAGIVFGKDAVLNISGSFVGTTANSIKFSDGSEFSAVNSATTPLLTISVPIGLQMGSSAAIEIQGKGNDGIVPTNNLGIVANPGKTIALVGGDIKFTGGVITAPFGRIEIGAVKSGTVNLTPTLTGWQLGYNQVTDFGDIQFTERSSLWNPYPVGNPFGGIQVVGRDIRLDQSQIAAATAGTGQGGNITVNAERSLSLGGVNPYAFAPSAWIVNQVAPGATGNGGSVNIQAGDITLQDGAAIETLSLGAGAAGQVQVVADTITAKGAVALKSPLAPSGSSNSRIASQTFASGNGGDVSVVARKLTLEDSGLIGTIVFPGATGQSGNVTVDIAEQIDANGVNPISLLSSGISTYTFGIGNSGNVKVSTGILNLIDGGGIFTFASRLAGIPGTGFGNSGDVTVVAGQSINMVGASPVSPAQLSFIGTSTTGSGNSGNVSLTTPMLSMQAGASLATSSVSVIGSFGDPSQSNNLGNAGNISVNVGENLTISGINPFTKASTVLGSLTYGNGKAGDVTLQTNQLRVLDAGAVGNVTGGTGDTGALTIQANDILVEGKNIHTSAIATGAPIPLESARQFYNLPDAPTGNIGVLNINTQQLTVRDGGRVSVTYEGTGNAGQLNIQADRVFLDNGNIIATTASGKGGDISLAIANSLLSRHGSKINAEAGGIGNGGNINISSPLIVAAENSDIIANAVNGNGGNINITTQGIFGLKFSPQLTNESDITASSQFGVNGTVDIHNFGVDPNSGLVKLPANVTDSSQQIATGCSQMSGSSFVATGRGGLPNNPIQEIRSDRTWSDIRNISAFRKSGEITAQIPASKEVIIQATSWHRNSTGKIELVANQSPSPAVQYPLTCAGIAQK</sequence>
<protein>
    <submittedName>
        <fullName evidence="3">S-layer family protein</fullName>
    </submittedName>
</protein>
<reference evidence="3 4" key="1">
    <citation type="journal article" date="2020" name="ISME J.">
        <title>Comparative genomics reveals insights into cyanobacterial evolution and habitat adaptation.</title>
        <authorList>
            <person name="Chen M.Y."/>
            <person name="Teng W.K."/>
            <person name="Zhao L."/>
            <person name="Hu C.X."/>
            <person name="Zhou Y.K."/>
            <person name="Han B.P."/>
            <person name="Song L.R."/>
            <person name="Shu W.S."/>
        </authorList>
    </citation>
    <scope>NUCLEOTIDE SEQUENCE [LARGE SCALE GENOMIC DNA]</scope>
    <source>
        <strain evidence="3 4">FACHB-288</strain>
    </source>
</reference>
<dbReference type="Pfam" id="PF05860">
    <property type="entry name" value="TPS"/>
    <property type="match status" value="1"/>
</dbReference>
<comment type="caution">
    <text evidence="3">The sequence shown here is derived from an EMBL/GenBank/DDBJ whole genome shotgun (WGS) entry which is preliminary data.</text>
</comment>
<evidence type="ECO:0000259" key="2">
    <source>
        <dbReference type="SMART" id="SM00912"/>
    </source>
</evidence>
<dbReference type="SMART" id="SM00912">
    <property type="entry name" value="Haemagg_act"/>
    <property type="match status" value="1"/>
</dbReference>
<dbReference type="InterPro" id="IPR011050">
    <property type="entry name" value="Pectin_lyase_fold/virulence"/>
</dbReference>
<dbReference type="SUPFAM" id="SSF51126">
    <property type="entry name" value="Pectin lyase-like"/>
    <property type="match status" value="2"/>
</dbReference>
<dbReference type="InterPro" id="IPR012334">
    <property type="entry name" value="Pectin_lyas_fold"/>
</dbReference>
<feature type="signal peptide" evidence="1">
    <location>
        <begin position="1"/>
        <end position="25"/>
    </location>
</feature>
<evidence type="ECO:0000256" key="1">
    <source>
        <dbReference type="SAM" id="SignalP"/>
    </source>
</evidence>
<proteinExistence type="predicted"/>
<organism evidence="3 4">
    <name type="scientific">Calothrix parietina FACHB-288</name>
    <dbReference type="NCBI Taxonomy" id="2692896"/>
    <lineage>
        <taxon>Bacteria</taxon>
        <taxon>Bacillati</taxon>
        <taxon>Cyanobacteriota</taxon>
        <taxon>Cyanophyceae</taxon>
        <taxon>Nostocales</taxon>
        <taxon>Calotrichaceae</taxon>
        <taxon>Calothrix</taxon>
    </lineage>
</organism>
<keyword evidence="1" id="KW-0732">Signal</keyword>
<feature type="domain" description="Filamentous haemagglutinin FhaB/tRNA nuclease CdiA-like TPS" evidence="2">
    <location>
        <begin position="28"/>
        <end position="144"/>
    </location>
</feature>
<dbReference type="Gene3D" id="2.160.20.10">
    <property type="entry name" value="Single-stranded right-handed beta-helix, Pectin lyase-like"/>
    <property type="match status" value="2"/>
</dbReference>
<dbReference type="NCBIfam" id="TIGR01901">
    <property type="entry name" value="adhes_NPXG"/>
    <property type="match status" value="1"/>
</dbReference>
<evidence type="ECO:0000313" key="3">
    <source>
        <dbReference type="EMBL" id="MBD2200732.1"/>
    </source>
</evidence>
<feature type="chain" id="PRO_5046973963" evidence="1">
    <location>
        <begin position="26"/>
        <end position="972"/>
    </location>
</feature>
<dbReference type="Proteomes" id="UP000658514">
    <property type="component" value="Unassembled WGS sequence"/>
</dbReference>
<name>A0ABR8AL23_9CYAN</name>
<dbReference type="RefSeq" id="WP_190551915.1">
    <property type="nucleotide sequence ID" value="NZ_CAWPNO010000010.1"/>
</dbReference>
<keyword evidence="4" id="KW-1185">Reference proteome</keyword>
<gene>
    <name evidence="3" type="ORF">H6G24_35705</name>
</gene>